<sequence>MKDYDVIIIGGASAGLTAALYTSRQALKTLMLTKDIGGQALLTDSIDNYPGFEHIGGFDLMSKFQEQARSYGTEFVYEEVVEIMEHESGGFATKTVNDEYSASSLVLAFGKTPRDLNVPGEQELKGRGVSYCAVCDGPLFKQKKIAIIGAGEPALDAATLLRPLASKVNVVHRTDRFVGSEESINALQSEENVEFIGSSAIKSINGSSKVESITIEDVNSKSQRNLDTDGVFVEMGYIAKTDFVGKVVQLNNSGEIVVDRECATSRRGIFAAGDVTDVPYKQVVTSAGQGMIAALSAYNYIQKLRGKSAVKTDWKPAVKKKE</sequence>
<evidence type="ECO:0000256" key="2">
    <source>
        <dbReference type="ARBA" id="ARBA00023002"/>
    </source>
</evidence>
<accession>A0A075HD63</accession>
<dbReference type="EC" id="1.8.1.9" evidence="4"/>
<evidence type="ECO:0000259" key="3">
    <source>
        <dbReference type="Pfam" id="PF07992"/>
    </source>
</evidence>
<keyword evidence="1" id="KW-0285">Flavoprotein</keyword>
<feature type="domain" description="FAD/NAD(P)-binding" evidence="3">
    <location>
        <begin position="4"/>
        <end position="290"/>
    </location>
</feature>
<reference evidence="4" key="1">
    <citation type="journal article" date="2014" name="Genome Biol. Evol.">
        <title>Pangenome evidence for extensive interdomain horizontal transfer affecting lineage core and shell genes in uncultured planktonic thaumarchaeota and euryarchaeota.</title>
        <authorList>
            <person name="Deschamps P."/>
            <person name="Zivanovic Y."/>
            <person name="Moreira D."/>
            <person name="Rodriguez-Valera F."/>
            <person name="Lopez-Garcia P."/>
        </authorList>
    </citation>
    <scope>NUCLEOTIDE SEQUENCE</scope>
</reference>
<protein>
    <submittedName>
        <fullName evidence="4">Thioredoxin-disulfide reductase (TrxB)</fullName>
        <ecNumber evidence="4">1.8.1.9</ecNumber>
    </submittedName>
</protein>
<dbReference type="PRINTS" id="PR00368">
    <property type="entry name" value="FADPNR"/>
</dbReference>
<organism evidence="4">
    <name type="scientific">uncultured marine thaumarchaeote KM3_55_F05</name>
    <dbReference type="NCBI Taxonomy" id="1456198"/>
    <lineage>
        <taxon>Archaea</taxon>
        <taxon>Nitrososphaerota</taxon>
        <taxon>environmental samples</taxon>
    </lineage>
</organism>
<dbReference type="Pfam" id="PF07992">
    <property type="entry name" value="Pyr_redox_2"/>
    <property type="match status" value="1"/>
</dbReference>
<gene>
    <name evidence="4" type="primary">trxB</name>
</gene>
<dbReference type="AlphaFoldDB" id="A0A075HD63"/>
<keyword evidence="2 4" id="KW-0560">Oxidoreductase</keyword>
<evidence type="ECO:0000313" key="4">
    <source>
        <dbReference type="EMBL" id="AIF12392.1"/>
    </source>
</evidence>
<dbReference type="InterPro" id="IPR023753">
    <property type="entry name" value="FAD/NAD-binding_dom"/>
</dbReference>
<name>A0A075HD63_9ARCH</name>
<dbReference type="InterPro" id="IPR036188">
    <property type="entry name" value="FAD/NAD-bd_sf"/>
</dbReference>
<dbReference type="Gene3D" id="3.50.50.60">
    <property type="entry name" value="FAD/NAD(P)-binding domain"/>
    <property type="match status" value="2"/>
</dbReference>
<dbReference type="GO" id="GO:0004791">
    <property type="term" value="F:thioredoxin-disulfide reductase (NADPH) activity"/>
    <property type="evidence" value="ECO:0007669"/>
    <property type="project" value="UniProtKB-EC"/>
</dbReference>
<dbReference type="InterPro" id="IPR050097">
    <property type="entry name" value="Ferredoxin-NADP_redctase_2"/>
</dbReference>
<proteinExistence type="predicted"/>
<dbReference type="EMBL" id="KF900944">
    <property type="protein sequence ID" value="AIF12392.1"/>
    <property type="molecule type" value="Genomic_DNA"/>
</dbReference>
<evidence type="ECO:0000256" key="1">
    <source>
        <dbReference type="ARBA" id="ARBA00022630"/>
    </source>
</evidence>
<dbReference type="SUPFAM" id="SSF51905">
    <property type="entry name" value="FAD/NAD(P)-binding domain"/>
    <property type="match status" value="1"/>
</dbReference>
<dbReference type="PRINTS" id="PR00469">
    <property type="entry name" value="PNDRDTASEII"/>
</dbReference>
<dbReference type="PANTHER" id="PTHR48105">
    <property type="entry name" value="THIOREDOXIN REDUCTASE 1-RELATED-RELATED"/>
    <property type="match status" value="1"/>
</dbReference>